<accession>B2WK30</accession>
<feature type="region of interest" description="Disordered" evidence="1">
    <location>
        <begin position="1"/>
        <end position="39"/>
    </location>
</feature>
<dbReference type="HOGENOM" id="CLU_1240690_0_0_1"/>
<proteinExistence type="predicted"/>
<dbReference type="EMBL" id="DS231627">
    <property type="protein sequence ID" value="EDU43270.1"/>
    <property type="molecule type" value="Genomic_DNA"/>
</dbReference>
<evidence type="ECO:0000313" key="2">
    <source>
        <dbReference type="EMBL" id="EDU43270.1"/>
    </source>
</evidence>
<organism evidence="2 3">
    <name type="scientific">Pyrenophora tritici-repentis (strain Pt-1C-BFP)</name>
    <name type="common">Wheat tan spot fungus</name>
    <name type="synonym">Drechslera tritici-repentis</name>
    <dbReference type="NCBI Taxonomy" id="426418"/>
    <lineage>
        <taxon>Eukaryota</taxon>
        <taxon>Fungi</taxon>
        <taxon>Dikarya</taxon>
        <taxon>Ascomycota</taxon>
        <taxon>Pezizomycotina</taxon>
        <taxon>Dothideomycetes</taxon>
        <taxon>Pleosporomycetidae</taxon>
        <taxon>Pleosporales</taxon>
        <taxon>Pleosporineae</taxon>
        <taxon>Pleosporaceae</taxon>
        <taxon>Pyrenophora</taxon>
    </lineage>
</organism>
<evidence type="ECO:0000256" key="1">
    <source>
        <dbReference type="SAM" id="MobiDB-lite"/>
    </source>
</evidence>
<reference evidence="3" key="1">
    <citation type="journal article" date="2013" name="G3 (Bethesda)">
        <title>Comparative genomics of a plant-pathogenic fungus, Pyrenophora tritici-repentis, reveals transduplication and the impact of repeat elements on pathogenicity and population divergence.</title>
        <authorList>
            <person name="Manning V.A."/>
            <person name="Pandelova I."/>
            <person name="Dhillon B."/>
            <person name="Wilhelm L.J."/>
            <person name="Goodwin S.B."/>
            <person name="Berlin A.M."/>
            <person name="Figueroa M."/>
            <person name="Freitag M."/>
            <person name="Hane J.K."/>
            <person name="Henrissat B."/>
            <person name="Holman W.H."/>
            <person name="Kodira C.D."/>
            <person name="Martin J."/>
            <person name="Oliver R.P."/>
            <person name="Robbertse B."/>
            <person name="Schackwitz W."/>
            <person name="Schwartz D.C."/>
            <person name="Spatafora J.W."/>
            <person name="Turgeon B.G."/>
            <person name="Yandava C."/>
            <person name="Young S."/>
            <person name="Zhou S."/>
            <person name="Zeng Q."/>
            <person name="Grigoriev I.V."/>
            <person name="Ma L.-J."/>
            <person name="Ciuffetti L.M."/>
        </authorList>
    </citation>
    <scope>NUCLEOTIDE SEQUENCE [LARGE SCALE GENOMIC DNA]</scope>
    <source>
        <strain evidence="3">Pt-1C-BFP</strain>
    </source>
</reference>
<sequence length="223" mass="23613">MVQEPRAPVKTRHSTIRPKAGETELELSLGVPGPGRADAEARGRDLLCACAGRVSSREERVQRPPAQPPPGAMPSCRSTVAAATDPPANDMGGSRPLAPRANKTKNSKRAVFISKPGEDHAHRLPRAVLAVGETIHYRANPSVGAPPTKTENRATVDPLCRRTSDQSFLYLVRINHFMHSTTAPHARHASLHKPPVAPLGLAAAASPVAGLASNRDQVAAVTT</sequence>
<dbReference type="Proteomes" id="UP000001471">
    <property type="component" value="Unassembled WGS sequence"/>
</dbReference>
<evidence type="ECO:0000313" key="3">
    <source>
        <dbReference type="Proteomes" id="UP000001471"/>
    </source>
</evidence>
<feature type="region of interest" description="Disordered" evidence="1">
    <location>
        <begin position="54"/>
        <end position="108"/>
    </location>
</feature>
<protein>
    <submittedName>
        <fullName evidence="2">Uncharacterized protein</fullName>
    </submittedName>
</protein>
<dbReference type="AlphaFoldDB" id="B2WK30"/>
<gene>
    <name evidence="2" type="ORF">PTRG_10219</name>
</gene>
<name>B2WK30_PYRTR</name>
<dbReference type="InParanoid" id="B2WK30"/>